<keyword evidence="4" id="KW-1185">Reference proteome</keyword>
<protein>
    <submittedName>
        <fullName evidence="3">Uncharacterized protein</fullName>
    </submittedName>
</protein>
<accession>A0A146G7Y1</accession>
<dbReference type="Proteomes" id="UP000076023">
    <property type="component" value="Unassembled WGS sequence"/>
</dbReference>
<dbReference type="InterPro" id="IPR007296">
    <property type="entry name" value="DUF403"/>
</dbReference>
<dbReference type="EMBL" id="BDCO01000002">
    <property type="protein sequence ID" value="GAT33809.1"/>
    <property type="molecule type" value="Genomic_DNA"/>
</dbReference>
<evidence type="ECO:0000259" key="2">
    <source>
        <dbReference type="Pfam" id="PF14403"/>
    </source>
</evidence>
<dbReference type="PANTHER" id="PTHR34595">
    <property type="entry name" value="BLR5612 PROTEIN"/>
    <property type="match status" value="1"/>
</dbReference>
<comment type="caution">
    <text evidence="3">The sequence shown here is derived from an EMBL/GenBank/DDBJ whole genome shotgun (WGS) entry which is preliminary data.</text>
</comment>
<name>A0A146G7Y1_TERSA</name>
<evidence type="ECO:0000259" key="1">
    <source>
        <dbReference type="Pfam" id="PF04168"/>
    </source>
</evidence>
<dbReference type="STRING" id="690879.TSACC_22227"/>
<dbReference type="OrthoDB" id="9803842at2"/>
<dbReference type="Gene3D" id="3.30.1490.270">
    <property type="match status" value="1"/>
</dbReference>
<dbReference type="Gene3D" id="3.40.50.11290">
    <property type="match status" value="1"/>
</dbReference>
<dbReference type="PANTHER" id="PTHR34595:SF7">
    <property type="entry name" value="SLL1039 PROTEIN"/>
    <property type="match status" value="1"/>
</dbReference>
<evidence type="ECO:0000313" key="3">
    <source>
        <dbReference type="EMBL" id="GAT33809.1"/>
    </source>
</evidence>
<dbReference type="Pfam" id="PF14403">
    <property type="entry name" value="CP_ATPgrasp_2"/>
    <property type="match status" value="1"/>
</dbReference>
<gene>
    <name evidence="3" type="ORF">TSACC_22227</name>
</gene>
<dbReference type="InParanoid" id="A0A146G7Y1"/>
<dbReference type="InterPro" id="IPR025841">
    <property type="entry name" value="CP_ATPgrasp_2"/>
</dbReference>
<dbReference type="Pfam" id="PF04168">
    <property type="entry name" value="Alpha-E"/>
    <property type="match status" value="1"/>
</dbReference>
<evidence type="ECO:0000313" key="4">
    <source>
        <dbReference type="Proteomes" id="UP000076023"/>
    </source>
</evidence>
<dbReference type="SUPFAM" id="SSF56059">
    <property type="entry name" value="Glutathione synthetase ATP-binding domain-like"/>
    <property type="match status" value="1"/>
</dbReference>
<proteinExistence type="predicted"/>
<organism evidence="3 4">
    <name type="scientific">Terrimicrobium sacchariphilum</name>
    <dbReference type="NCBI Taxonomy" id="690879"/>
    <lineage>
        <taxon>Bacteria</taxon>
        <taxon>Pseudomonadati</taxon>
        <taxon>Verrucomicrobiota</taxon>
        <taxon>Terrimicrobiia</taxon>
        <taxon>Terrimicrobiales</taxon>
        <taxon>Terrimicrobiaceae</taxon>
        <taxon>Terrimicrobium</taxon>
    </lineage>
</organism>
<dbReference type="AlphaFoldDB" id="A0A146G7Y1"/>
<dbReference type="InterPro" id="IPR051680">
    <property type="entry name" value="ATP-dep_Glu-Cys_Ligase-2"/>
</dbReference>
<feature type="domain" description="DUF403" evidence="1">
    <location>
        <begin position="501"/>
        <end position="823"/>
    </location>
</feature>
<sequence length="844" mass="95412">MQSVGAKNPFTHWHEIQGDSGQLREVYRPLFQKMDEHTRGEIRVLDERLEATMREMGATFDISRERPWGRRPWFCDLLPQIFRPEEWAPLEEGFRQRLKAFELFLQDIYGKKEILRGGLLPVQPVLGSVFYQRAACGLKPPGDAYLHISGAAVCRLPNGELGIKHHYFSNASGISYMIQNRRALARVIPQTFQDFNVRPIADSPVDMLEMLRSFSADPEPTVVLLSSGPGSAVYSEHCFLARRMGIPVVQGSDLLVLDDAVYIKTVSGLEKVEVIYSRISDQWLDPMAFRRDSLLGVPGLVQCIRQGSVAVVNGIGSQLADDRALLPLAPAIIRYYLNENPILRGLSTFWMGDIDQREHVLSEIEDYTIRGLSGEKIFYGGNGQAPSRSETEAIRKAILQNPGAYVAQPQDCDALTVTYHDGRKVERRQDHILFALRKPDGEYDVFPGALTRVSTEDTPFTANELGGGSKDTWVLSHPDFIEPPESRAPVRETTMPPQSVTSRVAESFYWVGRYLERANSLAVMIGVIESLELEELNSTERTLYRPVWNRILPPLENPGTVSRRNISSPAGRYRLTLDLDEPDSVVRAVLRAVSNAESVLECVSIEAWSVISALRNRFQRIRYRPRQTDEDLATSTRKCCELVTRSTPEFFGTAQATMLADGGWAFCEIGQYLERAIITGNAIRSIMRPIVRRPTKVAADHETEIRLSAFLRLLNSRDIYRRVFQMRIEAAPVLELLWNNPVAPRSVTRCLEACVARLRDEVSPATSRTVIAMEQLIQNIRHTDWEALAREAENDLDAKNALLDKQEEFLDKTLEFHHLISDGFLNHQIQMNPESQPTLFSHAV</sequence>
<reference evidence="4" key="1">
    <citation type="journal article" date="2017" name="Genome Announc.">
        <title>Draft Genome Sequence of Terrimicrobium sacchariphilum NM-5T, a Facultative Anaerobic Soil Bacterium of the Class Spartobacteria.</title>
        <authorList>
            <person name="Qiu Y.L."/>
            <person name="Tourlousse D.M."/>
            <person name="Matsuura N."/>
            <person name="Ohashi A."/>
            <person name="Sekiguchi Y."/>
        </authorList>
    </citation>
    <scope>NUCLEOTIDE SEQUENCE [LARGE SCALE GENOMIC DNA]</scope>
    <source>
        <strain evidence="4">NM-5</strain>
    </source>
</reference>
<feature type="domain" description="Circularly permuted ATP-grasp type 2" evidence="2">
    <location>
        <begin position="79"/>
        <end position="454"/>
    </location>
</feature>